<reference evidence="2 3" key="1">
    <citation type="submission" date="2016-05" db="EMBL/GenBank/DDBJ databases">
        <authorList>
            <person name="Lavstsen T."/>
            <person name="Jespersen J.S."/>
        </authorList>
    </citation>
    <scope>NUCLEOTIDE SEQUENCE [LARGE SCALE GENOMIC DNA]</scope>
    <source>
        <strain evidence="2 3">B7-9</strain>
    </source>
</reference>
<protein>
    <submittedName>
        <fullName evidence="2">Agmatine deiminase</fullName>
    </submittedName>
</protein>
<dbReference type="RefSeq" id="WP_097651820.1">
    <property type="nucleotide sequence ID" value="NZ_LYXE01000069.1"/>
</dbReference>
<dbReference type="Gene3D" id="3.75.10.10">
    <property type="entry name" value="L-arginine/glycine Amidinotransferase, Chain A"/>
    <property type="match status" value="1"/>
</dbReference>
<dbReference type="AlphaFoldDB" id="A0A2H3KZN7"/>
<dbReference type="Proteomes" id="UP000220922">
    <property type="component" value="Unassembled WGS sequence"/>
</dbReference>
<dbReference type="OrthoDB" id="9808013at2"/>
<accession>A0A2H3KZN7</accession>
<name>A0A2H3KZN7_9CHLR</name>
<dbReference type="GO" id="GO:0047632">
    <property type="term" value="F:agmatine deiminase activity"/>
    <property type="evidence" value="ECO:0007669"/>
    <property type="project" value="TreeGrafter"/>
</dbReference>
<proteinExistence type="predicted"/>
<evidence type="ECO:0000313" key="2">
    <source>
        <dbReference type="EMBL" id="PDV99500.1"/>
    </source>
</evidence>
<dbReference type="PANTHER" id="PTHR31377">
    <property type="entry name" value="AGMATINE DEIMINASE-RELATED"/>
    <property type="match status" value="1"/>
</dbReference>
<gene>
    <name evidence="2" type="ORF">A9Q02_11950</name>
</gene>
<dbReference type="InterPro" id="IPR007466">
    <property type="entry name" value="Peptidyl-Arg-deiminase_porph"/>
</dbReference>
<dbReference type="PANTHER" id="PTHR31377:SF0">
    <property type="entry name" value="AGMATINE DEIMINASE-RELATED"/>
    <property type="match status" value="1"/>
</dbReference>
<organism evidence="2 3">
    <name type="scientific">Candidatus Chloroploca asiatica</name>
    <dbReference type="NCBI Taxonomy" id="1506545"/>
    <lineage>
        <taxon>Bacteria</taxon>
        <taxon>Bacillati</taxon>
        <taxon>Chloroflexota</taxon>
        <taxon>Chloroflexia</taxon>
        <taxon>Chloroflexales</taxon>
        <taxon>Chloroflexineae</taxon>
        <taxon>Oscillochloridaceae</taxon>
        <taxon>Candidatus Chloroploca</taxon>
    </lineage>
</organism>
<comment type="caution">
    <text evidence="2">The sequence shown here is derived from an EMBL/GenBank/DDBJ whole genome shotgun (WGS) entry which is preliminary data.</text>
</comment>
<keyword evidence="1" id="KW-0378">Hydrolase</keyword>
<evidence type="ECO:0000313" key="3">
    <source>
        <dbReference type="Proteomes" id="UP000220922"/>
    </source>
</evidence>
<sequence length="347" mass="38563">MRATPVELGYRMPPEWALHQATWLSWPHNEASWPGKLEAILPIYAQAVAILLRSEPVHINVNDAAMEAHARALLADAGATGELFFHRFPTNDAWCRDHGAIFVVRDEEPQVAAIDWNYNAWGGKYPPFELDNEIPRQMAAYLDTPCFANPMVLEGGSIEVDGTGLLLTSEQCLLNPNRNPTLSQAEIETQLCAYLGVQRILWLGEGIVGDDTDGHVDDIARFVAPGVVLAAVEEDPSDENYHVLQENLARLQHMTDLAGHHLTVLKLPMPPPVVYEGQRLPASYANFYVANQVVLVPFFNHANDQRAQAILQQCFPEREVVGLDCTELVWGLGAWHCLTQQVPSPPQ</sequence>
<dbReference type="GO" id="GO:0009446">
    <property type="term" value="P:putrescine biosynthetic process"/>
    <property type="evidence" value="ECO:0007669"/>
    <property type="project" value="InterPro"/>
</dbReference>
<dbReference type="GO" id="GO:0004668">
    <property type="term" value="F:protein-arginine deiminase activity"/>
    <property type="evidence" value="ECO:0007669"/>
    <property type="project" value="InterPro"/>
</dbReference>
<keyword evidence="3" id="KW-1185">Reference proteome</keyword>
<dbReference type="EMBL" id="LYXE01000069">
    <property type="protein sequence ID" value="PDV99500.1"/>
    <property type="molecule type" value="Genomic_DNA"/>
</dbReference>
<evidence type="ECO:0000256" key="1">
    <source>
        <dbReference type="ARBA" id="ARBA00022801"/>
    </source>
</evidence>
<dbReference type="SUPFAM" id="SSF55909">
    <property type="entry name" value="Pentein"/>
    <property type="match status" value="1"/>
</dbReference>
<dbReference type="Pfam" id="PF04371">
    <property type="entry name" value="PAD_porph"/>
    <property type="match status" value="1"/>
</dbReference>